<dbReference type="Gene3D" id="3.40.640.10">
    <property type="entry name" value="Type I PLP-dependent aspartate aminotransferase-like (Major domain)"/>
    <property type="match status" value="1"/>
</dbReference>
<dbReference type="InterPro" id="IPR015424">
    <property type="entry name" value="PyrdxlP-dep_Trfase"/>
</dbReference>
<sequence>MAHSLIRKMKKELSLIQPSDILKFDQEASEIPGIIKLTIGEPDFNTPEHVKEAGKRSIDRNRSHYAPPNGTSELRQAISRFLEKKYGLFYNADHEILVTAGATEAIYTVLTSILNPGDKVLMPTPIFPLYIPDTLLAQAEPVFMDTSKTGFVLSPQLLEKTLAEHGDAIKAVIFNFPCNPTGVTYRREQIEALADVLKKHDIFVICDDIYSELTYGERHVSMAEYLPDQAIVINGASKSHAMTGWRIGFICAPAVIATELAKIHQFTITSTATIAQDAALEAFENGMDDGARMREEYRKRRDFVYEAMTRSGFECVKPQGAFYLFARIPSPMNQESMAFSRDLAHKAKVAVIPGGSFGPGGEGWIRISYAASMEQLQEAMRRIADYAAKFEEKQGSVQQ</sequence>
<feature type="domain" description="Aminotransferase class I/classII large" evidence="7">
    <location>
        <begin position="34"/>
        <end position="383"/>
    </location>
</feature>
<dbReference type="EMBL" id="JAMAST010000005">
    <property type="protein sequence ID" value="MCL1631654.1"/>
    <property type="molecule type" value="Genomic_DNA"/>
</dbReference>
<proteinExistence type="inferred from homology"/>
<evidence type="ECO:0000256" key="6">
    <source>
        <dbReference type="RuleBase" id="RU000481"/>
    </source>
</evidence>
<protein>
    <recommendedName>
        <fullName evidence="6">Aminotransferase</fullName>
        <ecNumber evidence="6">2.6.1.-</ecNumber>
    </recommendedName>
</protein>
<evidence type="ECO:0000256" key="5">
    <source>
        <dbReference type="ARBA" id="ARBA00022898"/>
    </source>
</evidence>
<keyword evidence="4 6" id="KW-0808">Transferase</keyword>
<name>A0ABT0MBJ6_9BACL</name>
<dbReference type="InterPro" id="IPR050596">
    <property type="entry name" value="AspAT/PAT-like"/>
</dbReference>
<dbReference type="PROSITE" id="PS00105">
    <property type="entry name" value="AA_TRANSFER_CLASS_1"/>
    <property type="match status" value="1"/>
</dbReference>
<dbReference type="Proteomes" id="UP001203004">
    <property type="component" value="Unassembled WGS sequence"/>
</dbReference>
<dbReference type="InterPro" id="IPR015422">
    <property type="entry name" value="PyrdxlP-dep_Trfase_small"/>
</dbReference>
<reference evidence="8 9" key="1">
    <citation type="submission" date="2022-05" db="EMBL/GenBank/DDBJ databases">
        <title>Sporolactobacillus sp nov CPB3-1, isolated from tree bark (Mangifera indica L.).</title>
        <authorList>
            <person name="Phuengjayaem S."/>
            <person name="Tanasupawat S."/>
        </authorList>
    </citation>
    <scope>NUCLEOTIDE SEQUENCE [LARGE SCALE GENOMIC DNA]</scope>
    <source>
        <strain evidence="8 9">CPB3-1</strain>
    </source>
</reference>
<evidence type="ECO:0000256" key="4">
    <source>
        <dbReference type="ARBA" id="ARBA00022679"/>
    </source>
</evidence>
<dbReference type="EC" id="2.6.1.-" evidence="6"/>
<comment type="similarity">
    <text evidence="2 6">Belongs to the class-I pyridoxal-phosphate-dependent aminotransferase family.</text>
</comment>
<dbReference type="PANTHER" id="PTHR46383:SF4">
    <property type="entry name" value="AMINOTRANSFERASE"/>
    <property type="match status" value="1"/>
</dbReference>
<dbReference type="CDD" id="cd00609">
    <property type="entry name" value="AAT_like"/>
    <property type="match status" value="1"/>
</dbReference>
<dbReference type="InterPro" id="IPR015421">
    <property type="entry name" value="PyrdxlP-dep_Trfase_major"/>
</dbReference>
<keyword evidence="9" id="KW-1185">Reference proteome</keyword>
<keyword evidence="3 6" id="KW-0032">Aminotransferase</keyword>
<evidence type="ECO:0000313" key="9">
    <source>
        <dbReference type="Proteomes" id="UP001203004"/>
    </source>
</evidence>
<gene>
    <name evidence="8" type="ORF">M3N64_06790</name>
</gene>
<evidence type="ECO:0000256" key="1">
    <source>
        <dbReference type="ARBA" id="ARBA00001933"/>
    </source>
</evidence>
<dbReference type="InterPro" id="IPR004838">
    <property type="entry name" value="NHTrfase_class1_PyrdxlP-BS"/>
</dbReference>
<evidence type="ECO:0000313" key="8">
    <source>
        <dbReference type="EMBL" id="MCL1631654.1"/>
    </source>
</evidence>
<evidence type="ECO:0000256" key="2">
    <source>
        <dbReference type="ARBA" id="ARBA00007441"/>
    </source>
</evidence>
<evidence type="ECO:0000256" key="3">
    <source>
        <dbReference type="ARBA" id="ARBA00022576"/>
    </source>
</evidence>
<dbReference type="InterPro" id="IPR004839">
    <property type="entry name" value="Aminotransferase_I/II_large"/>
</dbReference>
<dbReference type="RefSeq" id="WP_249100062.1">
    <property type="nucleotide sequence ID" value="NZ_JAMAST010000005.1"/>
</dbReference>
<dbReference type="Pfam" id="PF00155">
    <property type="entry name" value="Aminotran_1_2"/>
    <property type="match status" value="1"/>
</dbReference>
<dbReference type="PANTHER" id="PTHR46383">
    <property type="entry name" value="ASPARTATE AMINOTRANSFERASE"/>
    <property type="match status" value="1"/>
</dbReference>
<comment type="caution">
    <text evidence="8">The sequence shown here is derived from an EMBL/GenBank/DDBJ whole genome shotgun (WGS) entry which is preliminary data.</text>
</comment>
<accession>A0ABT0MBJ6</accession>
<dbReference type="NCBIfam" id="NF005588">
    <property type="entry name" value="PRK07309.1"/>
    <property type="match status" value="1"/>
</dbReference>
<comment type="cofactor">
    <cofactor evidence="1 6">
        <name>pyridoxal 5'-phosphate</name>
        <dbReference type="ChEBI" id="CHEBI:597326"/>
    </cofactor>
</comment>
<dbReference type="Gene3D" id="3.90.1150.10">
    <property type="entry name" value="Aspartate Aminotransferase, domain 1"/>
    <property type="match status" value="1"/>
</dbReference>
<keyword evidence="5" id="KW-0663">Pyridoxal phosphate</keyword>
<dbReference type="SUPFAM" id="SSF53383">
    <property type="entry name" value="PLP-dependent transferases"/>
    <property type="match status" value="1"/>
</dbReference>
<evidence type="ECO:0000259" key="7">
    <source>
        <dbReference type="Pfam" id="PF00155"/>
    </source>
</evidence>
<dbReference type="GO" id="GO:0008483">
    <property type="term" value="F:transaminase activity"/>
    <property type="evidence" value="ECO:0007669"/>
    <property type="project" value="UniProtKB-KW"/>
</dbReference>
<organism evidence="8 9">
    <name type="scientific">Sporolactobacillus mangiferae</name>
    <dbReference type="NCBI Taxonomy" id="2940498"/>
    <lineage>
        <taxon>Bacteria</taxon>
        <taxon>Bacillati</taxon>
        <taxon>Bacillota</taxon>
        <taxon>Bacilli</taxon>
        <taxon>Bacillales</taxon>
        <taxon>Sporolactobacillaceae</taxon>
        <taxon>Sporolactobacillus</taxon>
    </lineage>
</organism>